<protein>
    <submittedName>
        <fullName evidence="3">DUF1353 domain-containing protein</fullName>
    </submittedName>
</protein>
<dbReference type="AlphaFoldDB" id="A0A8J7WDV7"/>
<proteinExistence type="predicted"/>
<sequence>MKPIATVAALATILAGCAAVPQERGPTCDALPAGGCRFDSTPLRVLPQPVVLPRRAWTFFPTAQELNFIDGRGQVWTAPQGTLTDGASIPRIFVSLLGDPTEPEYINAAAMHDAYCGVGNEAGPKFRSAPWEEVHVMFYDGLIASGARPVVAKTMFAAVWLGGPRWRTSRTLDHVPEAQLRQAMRETRDFIARGGPAAPGRVDAGLGAVVSTQGRVRGGEGPSFAVLLAYLRQQERALLRAYPQPPRGDDLPEETPEEEVFEEGDPNGDPATGPLIDPETGLPLTAGQQNAAAQL</sequence>
<reference evidence="3" key="1">
    <citation type="submission" date="2021-04" db="EMBL/GenBank/DDBJ databases">
        <authorList>
            <person name="Yoon J."/>
        </authorList>
    </citation>
    <scope>NUCLEOTIDE SEQUENCE</scope>
    <source>
        <strain evidence="3">KMU-90</strain>
    </source>
</reference>
<keyword evidence="4" id="KW-1185">Reference proteome</keyword>
<evidence type="ECO:0000313" key="4">
    <source>
        <dbReference type="Proteomes" id="UP000681356"/>
    </source>
</evidence>
<keyword evidence="2" id="KW-0732">Signal</keyword>
<dbReference type="Proteomes" id="UP000681356">
    <property type="component" value="Unassembled WGS sequence"/>
</dbReference>
<dbReference type="InterPro" id="IPR010767">
    <property type="entry name" value="Phage_CGC-2007_Cje0229"/>
</dbReference>
<dbReference type="PROSITE" id="PS51257">
    <property type="entry name" value="PROKAR_LIPOPROTEIN"/>
    <property type="match status" value="1"/>
</dbReference>
<feature type="compositionally biased region" description="Polar residues" evidence="1">
    <location>
        <begin position="286"/>
        <end position="295"/>
    </location>
</feature>
<dbReference type="Pfam" id="PF07087">
    <property type="entry name" value="DUF1353"/>
    <property type="match status" value="1"/>
</dbReference>
<evidence type="ECO:0000256" key="1">
    <source>
        <dbReference type="SAM" id="MobiDB-lite"/>
    </source>
</evidence>
<feature type="signal peptide" evidence="2">
    <location>
        <begin position="1"/>
        <end position="18"/>
    </location>
</feature>
<name>A0A8J7WDV7_9RHOB</name>
<feature type="region of interest" description="Disordered" evidence="1">
    <location>
        <begin position="241"/>
        <end position="295"/>
    </location>
</feature>
<dbReference type="EMBL" id="JAGTUU010000004">
    <property type="protein sequence ID" value="MBS0124604.1"/>
    <property type="molecule type" value="Genomic_DNA"/>
</dbReference>
<organism evidence="3 4">
    <name type="scientific">Thetidibacter halocola</name>
    <dbReference type="NCBI Taxonomy" id="2827239"/>
    <lineage>
        <taxon>Bacteria</taxon>
        <taxon>Pseudomonadati</taxon>
        <taxon>Pseudomonadota</taxon>
        <taxon>Alphaproteobacteria</taxon>
        <taxon>Rhodobacterales</taxon>
        <taxon>Roseobacteraceae</taxon>
        <taxon>Thetidibacter</taxon>
    </lineage>
</organism>
<dbReference type="RefSeq" id="WP_212536570.1">
    <property type="nucleotide sequence ID" value="NZ_JAGTUU010000004.1"/>
</dbReference>
<feature type="chain" id="PRO_5035270695" evidence="2">
    <location>
        <begin position="19"/>
        <end position="295"/>
    </location>
</feature>
<evidence type="ECO:0000256" key="2">
    <source>
        <dbReference type="SAM" id="SignalP"/>
    </source>
</evidence>
<comment type="caution">
    <text evidence="3">The sequence shown here is derived from an EMBL/GenBank/DDBJ whole genome shotgun (WGS) entry which is preliminary data.</text>
</comment>
<accession>A0A8J7WDV7</accession>
<feature type="compositionally biased region" description="Acidic residues" evidence="1">
    <location>
        <begin position="251"/>
        <end position="266"/>
    </location>
</feature>
<gene>
    <name evidence="3" type="ORF">KB874_10700</name>
</gene>
<evidence type="ECO:0000313" key="3">
    <source>
        <dbReference type="EMBL" id="MBS0124604.1"/>
    </source>
</evidence>